<evidence type="ECO:0000313" key="6">
    <source>
        <dbReference type="Proteomes" id="UP001216390"/>
    </source>
</evidence>
<keyword evidence="2" id="KW-0808">Transferase</keyword>
<dbReference type="EMBL" id="CP116942">
    <property type="protein sequence ID" value="WCO66439.1"/>
    <property type="molecule type" value="Genomic_DNA"/>
</dbReference>
<dbReference type="InterPro" id="IPR040771">
    <property type="entry name" value="TLP1_add_C"/>
</dbReference>
<dbReference type="Proteomes" id="UP001216390">
    <property type="component" value="Chromosome"/>
</dbReference>
<proteinExistence type="inferred from homology"/>
<dbReference type="KEGG" id="ima:PO878_18230"/>
<dbReference type="Pfam" id="PF18313">
    <property type="entry name" value="TLP1_add_C"/>
    <property type="match status" value="1"/>
</dbReference>
<dbReference type="PANTHER" id="PTHR18919:SF139">
    <property type="entry name" value="THIOLASE-LIKE PROTEIN TYPE 1 ADDITIONAL C-TERMINAL DOMAIN-CONTAINING PROTEIN"/>
    <property type="match status" value="1"/>
</dbReference>
<gene>
    <name evidence="5" type="ORF">PO878_18230</name>
</gene>
<dbReference type="PANTHER" id="PTHR18919">
    <property type="entry name" value="ACETYL-COA C-ACYLTRANSFERASE"/>
    <property type="match status" value="1"/>
</dbReference>
<dbReference type="GO" id="GO:0016746">
    <property type="term" value="F:acyltransferase activity"/>
    <property type="evidence" value="ECO:0007669"/>
    <property type="project" value="UniProtKB-KW"/>
</dbReference>
<name>A0AAE9Y4V2_9ACTN</name>
<comment type="similarity">
    <text evidence="1">Belongs to the thiolase-like superfamily. Thiolase family.</text>
</comment>
<dbReference type="Gene3D" id="3.40.47.10">
    <property type="match status" value="1"/>
</dbReference>
<evidence type="ECO:0000259" key="4">
    <source>
        <dbReference type="Pfam" id="PF18313"/>
    </source>
</evidence>
<accession>A0AAE9Y4V2</accession>
<sequence length="500" mass="53268">MPATPLDPRQPVLVGAGQLNVRVDQGEEPMEPVDMLAEAARRAAADTGASDPGALLAGIDTLGVIKVMSWRYPDPAALVAAAVGADPARRWATTDGGNFPQSLVNRAAADIGAGRADLVLVGGAEAWRTRSAARRDDRALDWTTQPDDAAPTELLGDETSLASPDEIALGLFMPVTHYPIFESAIRAAAGRTQAEHQEVVSELWAGFSAVAAANPDAWVREARTAEEIRTVGPENRMIGHPYPKLMNSNSGVEQSAAFLLCSVERARDLGIPEDRWVFPWTGTDAHDTWWVSNRVSLHRSPAIGIAGAKALELAGIGVDDLAHVDLYSCFPSAVQVAATELGLGLDRPLTVTGGLTFAGGPWNDYVSHSIATMLRVLRDDAGSMGLVTGNGGYLTKHAFGVYSTTPPPRGRFVHRDCQAEVDDVGQVEVAPDWVGAVRVEGATVMHDRDGEPERAFLATRTPDRHRTWCTSTDPEVMALITTDEPVGVAGHRDAEGTFSP</sequence>
<protein>
    <submittedName>
        <fullName evidence="5">Acetyl-CoA acetyltransferase</fullName>
    </submittedName>
</protein>
<keyword evidence="6" id="KW-1185">Reference proteome</keyword>
<evidence type="ECO:0000313" key="5">
    <source>
        <dbReference type="EMBL" id="WCO66439.1"/>
    </source>
</evidence>
<evidence type="ECO:0000256" key="2">
    <source>
        <dbReference type="ARBA" id="ARBA00022679"/>
    </source>
</evidence>
<evidence type="ECO:0000256" key="3">
    <source>
        <dbReference type="ARBA" id="ARBA00023315"/>
    </source>
</evidence>
<dbReference type="InterPro" id="IPR016039">
    <property type="entry name" value="Thiolase-like"/>
</dbReference>
<evidence type="ECO:0000256" key="1">
    <source>
        <dbReference type="ARBA" id="ARBA00010982"/>
    </source>
</evidence>
<reference evidence="5" key="1">
    <citation type="submission" date="2023-01" db="EMBL/GenBank/DDBJ databases">
        <title>The diversity of Class Acidimicrobiia in South China Sea sediment environments and the proposal of Iamia marina sp. nov., a novel species of the genus Iamia.</title>
        <authorList>
            <person name="He Y."/>
            <person name="Tian X."/>
        </authorList>
    </citation>
    <scope>NUCLEOTIDE SEQUENCE</scope>
    <source>
        <strain evidence="5">DSM 19957</strain>
    </source>
</reference>
<organism evidence="5 6">
    <name type="scientific">Iamia majanohamensis</name>
    <dbReference type="NCBI Taxonomy" id="467976"/>
    <lineage>
        <taxon>Bacteria</taxon>
        <taxon>Bacillati</taxon>
        <taxon>Actinomycetota</taxon>
        <taxon>Acidimicrobiia</taxon>
        <taxon>Acidimicrobiales</taxon>
        <taxon>Iamiaceae</taxon>
        <taxon>Iamia</taxon>
    </lineage>
</organism>
<dbReference type="RefSeq" id="WP_272735962.1">
    <property type="nucleotide sequence ID" value="NZ_CP116942.1"/>
</dbReference>
<dbReference type="AlphaFoldDB" id="A0AAE9Y4V2"/>
<dbReference type="SUPFAM" id="SSF53901">
    <property type="entry name" value="Thiolase-like"/>
    <property type="match status" value="2"/>
</dbReference>
<keyword evidence="3" id="KW-0012">Acyltransferase</keyword>
<feature type="domain" description="Thiolase-like protein type 1 additional C-terminal" evidence="4">
    <location>
        <begin position="416"/>
        <end position="492"/>
    </location>
</feature>
<dbReference type="Gene3D" id="2.40.50.840">
    <property type="match status" value="1"/>
</dbReference>